<evidence type="ECO:0000313" key="3">
    <source>
        <dbReference type="EMBL" id="PEN16261.1"/>
    </source>
</evidence>
<feature type="domain" description="Acyltransferase 3" evidence="2">
    <location>
        <begin position="29"/>
        <end position="340"/>
    </location>
</feature>
<dbReference type="Proteomes" id="UP000219947">
    <property type="component" value="Unassembled WGS sequence"/>
</dbReference>
<reference evidence="3" key="1">
    <citation type="submission" date="2017-10" db="EMBL/GenBank/DDBJ databases">
        <title>Kefir isolates.</title>
        <authorList>
            <person name="Kim Y."/>
            <person name="Blasche S."/>
        </authorList>
    </citation>
    <scope>NUCLEOTIDE SEQUENCE [LARGE SCALE GENOMIC DNA]</scope>
    <source>
        <strain evidence="3">OG2-2</strain>
    </source>
</reference>
<keyword evidence="1" id="KW-0812">Transmembrane</keyword>
<proteinExistence type="predicted"/>
<name>A0A2A8D5S9_9MICC</name>
<dbReference type="RefSeq" id="WP_098042664.1">
    <property type="nucleotide sequence ID" value="NZ_PDEV01000002.1"/>
</dbReference>
<feature type="transmembrane region" description="Helical" evidence="1">
    <location>
        <begin position="299"/>
        <end position="317"/>
    </location>
</feature>
<evidence type="ECO:0000259" key="2">
    <source>
        <dbReference type="Pfam" id="PF01757"/>
    </source>
</evidence>
<feature type="transmembrane region" description="Helical" evidence="1">
    <location>
        <begin position="152"/>
        <end position="172"/>
    </location>
</feature>
<keyword evidence="3" id="KW-0808">Transferase</keyword>
<gene>
    <name evidence="3" type="ORF">CRM92_06160</name>
</gene>
<organism evidence="3 4">
    <name type="scientific">Rothia dentocariosa</name>
    <dbReference type="NCBI Taxonomy" id="2047"/>
    <lineage>
        <taxon>Bacteria</taxon>
        <taxon>Bacillati</taxon>
        <taxon>Actinomycetota</taxon>
        <taxon>Actinomycetes</taxon>
        <taxon>Micrococcales</taxon>
        <taxon>Micrococcaceae</taxon>
        <taxon>Rothia</taxon>
    </lineage>
</organism>
<dbReference type="GO" id="GO:0016747">
    <property type="term" value="F:acyltransferase activity, transferring groups other than amino-acyl groups"/>
    <property type="evidence" value="ECO:0007669"/>
    <property type="project" value="InterPro"/>
</dbReference>
<keyword evidence="3" id="KW-0012">Acyltransferase</keyword>
<feature type="transmembrane region" description="Helical" evidence="1">
    <location>
        <begin position="184"/>
        <end position="202"/>
    </location>
</feature>
<feature type="transmembrane region" description="Helical" evidence="1">
    <location>
        <begin position="103"/>
        <end position="121"/>
    </location>
</feature>
<accession>A0A2A8D5S9</accession>
<protein>
    <submittedName>
        <fullName evidence="3">Acyltransferase</fullName>
    </submittedName>
</protein>
<feature type="transmembrane region" description="Helical" evidence="1">
    <location>
        <begin position="32"/>
        <end position="51"/>
    </location>
</feature>
<sequence>MTPPRTVQHTRKPGEVLDNSFITPGRFSELDGLRGIAALAVVAYHFGYPAVQNYPRIAPEPYSIPLGELGVQLFFILSGYVILLSAIKSGSALKFGISRFARLYPTYWLALAVAAAVYFLYGNPGRDITVAQTLINATMMQRFMLVDNVDQVYWTLAIELQFYLLMGLYLAVRRGKIYRREITIGIFCWTTLGLLVCCIFHPEASLTGAPKMLVWGVVAEHAALFSLGMVFFMYSHDRRFTWLMPYCAAAASINAFLMHDSAHGVGVAIICVVFFAVIYVRHVPFLARGPLHALGTISYPLYLGHAMLGYMLIDMFYPWTGAWGARILALALVLLWAWCVHSTVETRVSAALRNVLTRKLVRA</sequence>
<dbReference type="PANTHER" id="PTHR23028">
    <property type="entry name" value="ACETYLTRANSFERASE"/>
    <property type="match status" value="1"/>
</dbReference>
<dbReference type="GO" id="GO:0016020">
    <property type="term" value="C:membrane"/>
    <property type="evidence" value="ECO:0007669"/>
    <property type="project" value="TreeGrafter"/>
</dbReference>
<feature type="transmembrane region" description="Helical" evidence="1">
    <location>
        <begin position="265"/>
        <end position="287"/>
    </location>
</feature>
<dbReference type="InterPro" id="IPR050879">
    <property type="entry name" value="Acyltransferase_3"/>
</dbReference>
<evidence type="ECO:0000256" key="1">
    <source>
        <dbReference type="SAM" id="Phobius"/>
    </source>
</evidence>
<comment type="caution">
    <text evidence="3">The sequence shown here is derived from an EMBL/GenBank/DDBJ whole genome shotgun (WGS) entry which is preliminary data.</text>
</comment>
<keyword evidence="1" id="KW-0472">Membrane</keyword>
<dbReference type="GO" id="GO:0009103">
    <property type="term" value="P:lipopolysaccharide biosynthetic process"/>
    <property type="evidence" value="ECO:0007669"/>
    <property type="project" value="TreeGrafter"/>
</dbReference>
<dbReference type="PANTHER" id="PTHR23028:SF53">
    <property type="entry name" value="ACYL_TRANSF_3 DOMAIN-CONTAINING PROTEIN"/>
    <property type="match status" value="1"/>
</dbReference>
<feature type="transmembrane region" description="Helical" evidence="1">
    <location>
        <begin position="214"/>
        <end position="233"/>
    </location>
</feature>
<feature type="transmembrane region" description="Helical" evidence="1">
    <location>
        <begin position="71"/>
        <end position="91"/>
    </location>
</feature>
<dbReference type="Pfam" id="PF01757">
    <property type="entry name" value="Acyl_transf_3"/>
    <property type="match status" value="1"/>
</dbReference>
<keyword evidence="4" id="KW-1185">Reference proteome</keyword>
<keyword evidence="1" id="KW-1133">Transmembrane helix</keyword>
<evidence type="ECO:0000313" key="4">
    <source>
        <dbReference type="Proteomes" id="UP000219947"/>
    </source>
</evidence>
<dbReference type="EMBL" id="PDEV01000002">
    <property type="protein sequence ID" value="PEN16261.1"/>
    <property type="molecule type" value="Genomic_DNA"/>
</dbReference>
<feature type="transmembrane region" description="Helical" evidence="1">
    <location>
        <begin position="323"/>
        <end position="344"/>
    </location>
</feature>
<feature type="transmembrane region" description="Helical" evidence="1">
    <location>
        <begin position="240"/>
        <end position="259"/>
    </location>
</feature>
<dbReference type="InterPro" id="IPR002656">
    <property type="entry name" value="Acyl_transf_3_dom"/>
</dbReference>
<dbReference type="AlphaFoldDB" id="A0A2A8D5S9"/>